<evidence type="ECO:0008006" key="16">
    <source>
        <dbReference type="Google" id="ProtNLM"/>
    </source>
</evidence>
<keyword evidence="7" id="KW-0256">Endoplasmic reticulum</keyword>
<evidence type="ECO:0000256" key="10">
    <source>
        <dbReference type="ARBA" id="ARBA00023004"/>
    </source>
</evidence>
<keyword evidence="8" id="KW-0492">Microsome</keyword>
<comment type="cofactor">
    <cofactor evidence="1">
        <name>heme</name>
        <dbReference type="ChEBI" id="CHEBI:30413"/>
    </cofactor>
</comment>
<dbReference type="InterPro" id="IPR050476">
    <property type="entry name" value="Insect_CytP450_Detox"/>
</dbReference>
<keyword evidence="15" id="KW-1185">Reference proteome</keyword>
<evidence type="ECO:0000256" key="2">
    <source>
        <dbReference type="ARBA" id="ARBA00004174"/>
    </source>
</evidence>
<evidence type="ECO:0000256" key="5">
    <source>
        <dbReference type="ARBA" id="ARBA00022617"/>
    </source>
</evidence>
<dbReference type="PANTHER" id="PTHR24292">
    <property type="entry name" value="CYTOCHROME P450"/>
    <property type="match status" value="1"/>
</dbReference>
<keyword evidence="11" id="KW-0503">Monooxygenase</keyword>
<comment type="subcellular location">
    <subcellularLocation>
        <location evidence="3">Endoplasmic reticulum membrane</location>
        <topology evidence="3">Peripheral membrane protein</topology>
    </subcellularLocation>
    <subcellularLocation>
        <location evidence="2">Microsome membrane</location>
        <topology evidence="2">Peripheral membrane protein</topology>
    </subcellularLocation>
</comment>
<keyword evidence="5" id="KW-0349">Heme</keyword>
<evidence type="ECO:0000256" key="12">
    <source>
        <dbReference type="ARBA" id="ARBA00023136"/>
    </source>
</evidence>
<reference evidence="14" key="1">
    <citation type="submission" date="2019-11" db="EMBL/GenBank/DDBJ databases">
        <title>The nuclear and mitochondrial genomes of Frieseomelitta varia - a highly eusocial stingless bee (Meliponini) with a permanently sterile worker caste.</title>
        <authorList>
            <person name="Freitas F.C.P."/>
            <person name="Lourenco A.P."/>
            <person name="Nunes F.M.F."/>
            <person name="Paschoal A.R."/>
            <person name="Abreu F.C.P."/>
            <person name="Barbin F.O."/>
            <person name="Bataglia L."/>
            <person name="Cardoso-Junior C.A.M."/>
            <person name="Cervoni M.S."/>
            <person name="Silva S.R."/>
            <person name="Dalarmi F."/>
            <person name="Del Lama M.A."/>
            <person name="Depintor T.S."/>
            <person name="Ferreira K.M."/>
            <person name="Goria P.S."/>
            <person name="Jaskot M.C."/>
            <person name="Lago D.C."/>
            <person name="Luna-Lucena D."/>
            <person name="Moda L.M."/>
            <person name="Nascimento L."/>
            <person name="Pedrino M."/>
            <person name="Rabico F.O."/>
            <person name="Sanches F.C."/>
            <person name="Santos D.E."/>
            <person name="Santos C.G."/>
            <person name="Vieira J."/>
            <person name="Lopes T.F."/>
            <person name="Barchuk A.R."/>
            <person name="Hartfelder K."/>
            <person name="Simoes Z.L.P."/>
            <person name="Bitondi M.M.G."/>
            <person name="Pinheiro D.G."/>
        </authorList>
    </citation>
    <scope>NUCLEOTIDE SEQUENCE</scope>
    <source>
        <strain evidence="14">USP_RPSP 00005682</strain>
        <tissue evidence="14">Whole individual</tissue>
    </source>
</reference>
<evidence type="ECO:0000256" key="13">
    <source>
        <dbReference type="SAM" id="Phobius"/>
    </source>
</evidence>
<organism evidence="14 15">
    <name type="scientific">Frieseomelitta varia</name>
    <dbReference type="NCBI Taxonomy" id="561572"/>
    <lineage>
        <taxon>Eukaryota</taxon>
        <taxon>Metazoa</taxon>
        <taxon>Ecdysozoa</taxon>
        <taxon>Arthropoda</taxon>
        <taxon>Hexapoda</taxon>
        <taxon>Insecta</taxon>
        <taxon>Pterygota</taxon>
        <taxon>Neoptera</taxon>
        <taxon>Endopterygota</taxon>
        <taxon>Hymenoptera</taxon>
        <taxon>Apocrita</taxon>
        <taxon>Aculeata</taxon>
        <taxon>Apoidea</taxon>
        <taxon>Anthophila</taxon>
        <taxon>Apidae</taxon>
        <taxon>Frieseomelitta</taxon>
    </lineage>
</organism>
<evidence type="ECO:0000256" key="1">
    <source>
        <dbReference type="ARBA" id="ARBA00001971"/>
    </source>
</evidence>
<gene>
    <name evidence="14" type="ORF">E2986_05229</name>
</gene>
<keyword evidence="10" id="KW-0408">Iron</keyword>
<dbReference type="GO" id="GO:0016705">
    <property type="term" value="F:oxidoreductase activity, acting on paired donors, with incorporation or reduction of molecular oxygen"/>
    <property type="evidence" value="ECO:0007669"/>
    <property type="project" value="InterPro"/>
</dbReference>
<dbReference type="Pfam" id="PF00067">
    <property type="entry name" value="p450"/>
    <property type="match status" value="1"/>
</dbReference>
<proteinExistence type="inferred from homology"/>
<evidence type="ECO:0000256" key="6">
    <source>
        <dbReference type="ARBA" id="ARBA00022723"/>
    </source>
</evidence>
<dbReference type="InterPro" id="IPR036396">
    <property type="entry name" value="Cyt_P450_sf"/>
</dbReference>
<evidence type="ECO:0000256" key="3">
    <source>
        <dbReference type="ARBA" id="ARBA00004406"/>
    </source>
</evidence>
<comment type="similarity">
    <text evidence="4">Belongs to the cytochrome P450 family.</text>
</comment>
<evidence type="ECO:0000313" key="14">
    <source>
        <dbReference type="EMBL" id="KAF3423957.1"/>
    </source>
</evidence>
<evidence type="ECO:0000256" key="11">
    <source>
        <dbReference type="ARBA" id="ARBA00023033"/>
    </source>
</evidence>
<dbReference type="PRINTS" id="PR00464">
    <property type="entry name" value="EP450II"/>
</dbReference>
<dbReference type="SUPFAM" id="SSF48264">
    <property type="entry name" value="Cytochrome P450"/>
    <property type="match status" value="1"/>
</dbReference>
<keyword evidence="13" id="KW-0812">Transmembrane</keyword>
<evidence type="ECO:0000256" key="9">
    <source>
        <dbReference type="ARBA" id="ARBA00023002"/>
    </source>
</evidence>
<dbReference type="Proteomes" id="UP000655588">
    <property type="component" value="Unassembled WGS sequence"/>
</dbReference>
<dbReference type="GO" id="GO:0004497">
    <property type="term" value="F:monooxygenase activity"/>
    <property type="evidence" value="ECO:0007669"/>
    <property type="project" value="UniProtKB-KW"/>
</dbReference>
<evidence type="ECO:0000313" key="15">
    <source>
        <dbReference type="Proteomes" id="UP000655588"/>
    </source>
</evidence>
<dbReference type="InterPro" id="IPR002402">
    <property type="entry name" value="Cyt_P450_E_grp-II"/>
</dbReference>
<name>A0A833W4W8_9HYME</name>
<sequence length="305" mass="35439">MATYLEIICVIIALILMFYYYFTSTFDFWKVRGVPGPKPLPMFGNIKDVTLLRTSMCHYLKKLHQKYKDEPMVGIFTRRTPVLVVQDPELIKDILIRDFSKFANRGIPVLEKVDPLSAHLFNLEAERWRPLRTRLSPVFTSGKLKEMFPLILECSKHLGQYLDKLVAKDEPVECRELTAKYTTDVIGSCAFGIEMNALSDEKSEFRRLGREVFAVSFKQILKLRLSQIIPGLYNLLGYLLPRSEITTFLTKTIVDTMKYRDENNITRPDFVNMLMELKKHPNKLENISEVPVSADYAFKHNKENK</sequence>
<keyword evidence="12 13" id="KW-0472">Membrane</keyword>
<comment type="caution">
    <text evidence="14">The sequence shown here is derived from an EMBL/GenBank/DDBJ whole genome shotgun (WGS) entry which is preliminary data.</text>
</comment>
<accession>A0A833W4W8</accession>
<evidence type="ECO:0000256" key="4">
    <source>
        <dbReference type="ARBA" id="ARBA00010617"/>
    </source>
</evidence>
<keyword evidence="6" id="KW-0479">Metal-binding</keyword>
<dbReference type="PANTHER" id="PTHR24292:SF54">
    <property type="entry name" value="CYP9F3-RELATED"/>
    <property type="match status" value="1"/>
</dbReference>
<dbReference type="GO" id="GO:0005506">
    <property type="term" value="F:iron ion binding"/>
    <property type="evidence" value="ECO:0007669"/>
    <property type="project" value="InterPro"/>
</dbReference>
<keyword evidence="9" id="KW-0560">Oxidoreductase</keyword>
<dbReference type="AlphaFoldDB" id="A0A833W4W8"/>
<dbReference type="GO" id="GO:0020037">
    <property type="term" value="F:heme binding"/>
    <property type="evidence" value="ECO:0007669"/>
    <property type="project" value="InterPro"/>
</dbReference>
<dbReference type="EMBL" id="WNWW01000516">
    <property type="protein sequence ID" value="KAF3423957.1"/>
    <property type="molecule type" value="Genomic_DNA"/>
</dbReference>
<dbReference type="InterPro" id="IPR001128">
    <property type="entry name" value="Cyt_P450"/>
</dbReference>
<protein>
    <recommendedName>
        <fullName evidence="16">Cytochrome P450</fullName>
    </recommendedName>
</protein>
<keyword evidence="13" id="KW-1133">Transmembrane helix</keyword>
<evidence type="ECO:0000256" key="7">
    <source>
        <dbReference type="ARBA" id="ARBA00022824"/>
    </source>
</evidence>
<feature type="transmembrane region" description="Helical" evidence="13">
    <location>
        <begin position="5"/>
        <end position="22"/>
    </location>
</feature>
<evidence type="ECO:0000256" key="8">
    <source>
        <dbReference type="ARBA" id="ARBA00022848"/>
    </source>
</evidence>
<dbReference type="GO" id="GO:0005789">
    <property type="term" value="C:endoplasmic reticulum membrane"/>
    <property type="evidence" value="ECO:0007669"/>
    <property type="project" value="UniProtKB-SubCell"/>
</dbReference>
<dbReference type="Gene3D" id="1.10.630.10">
    <property type="entry name" value="Cytochrome P450"/>
    <property type="match status" value="1"/>
</dbReference>